<keyword evidence="6" id="KW-1133">Transmembrane helix</keyword>
<feature type="domain" description="Thioredoxin" evidence="7">
    <location>
        <begin position="54"/>
        <end position="197"/>
    </location>
</feature>
<reference evidence="8 9" key="1">
    <citation type="submission" date="2011-08" db="EMBL/GenBank/DDBJ databases">
        <authorList>
            <person name="Lin Y."/>
            <person name="Hao X."/>
            <person name="Johnstone L."/>
            <person name="Miller S.J."/>
            <person name="Wei G."/>
            <person name="Rensing C."/>
        </authorList>
    </citation>
    <scope>NUCLEOTIDE SEQUENCE [LARGE SCALE GENOMIC DNA]</scope>
    <source>
        <strain evidence="8 9">K42</strain>
    </source>
</reference>
<evidence type="ECO:0000256" key="5">
    <source>
        <dbReference type="ARBA" id="ARBA00023284"/>
    </source>
</evidence>
<evidence type="ECO:0000256" key="1">
    <source>
        <dbReference type="ARBA" id="ARBA00004196"/>
    </source>
</evidence>
<dbReference type="Pfam" id="PF08534">
    <property type="entry name" value="Redoxin"/>
    <property type="match status" value="1"/>
</dbReference>
<keyword evidence="6" id="KW-0472">Membrane</keyword>
<dbReference type="GO" id="GO:0016491">
    <property type="term" value="F:oxidoreductase activity"/>
    <property type="evidence" value="ECO:0007669"/>
    <property type="project" value="InterPro"/>
</dbReference>
<sequence length="215" mass="22790">MTTTTPTTDRPDRAPTPRGRRIRWISLAVVALTIVTGAVFGSRLGKDPNLVDSPMIGKPVPAATLPFLEGKGSLSLASLRGKVVVVNFWASWCVPCRTEHPALVSTARDYAKSGVVFVGVNYQDRRGSAVAFLDELGRGEAASYRYVTDPGSKLALGLGVFGVPETYFLDRTGKIVGKITGPSDRPVLAAALDAILAGRTPESSTDRPVQPAPSK</sequence>
<evidence type="ECO:0000256" key="3">
    <source>
        <dbReference type="ARBA" id="ARBA00022968"/>
    </source>
</evidence>
<keyword evidence="6" id="KW-0812">Transmembrane</keyword>
<dbReference type="RefSeq" id="WP_007504975.1">
    <property type="nucleotide sequence ID" value="NZ_AGBF01000319.1"/>
</dbReference>
<evidence type="ECO:0000313" key="9">
    <source>
        <dbReference type="Proteomes" id="UP000004217"/>
    </source>
</evidence>
<dbReference type="InterPro" id="IPR050553">
    <property type="entry name" value="Thioredoxin_ResA/DsbE_sf"/>
</dbReference>
<evidence type="ECO:0000256" key="2">
    <source>
        <dbReference type="ARBA" id="ARBA00022748"/>
    </source>
</evidence>
<accession>G2GNU9</accession>
<dbReference type="AlphaFoldDB" id="G2GNU9"/>
<keyword evidence="5" id="KW-0676">Redox-active center</keyword>
<dbReference type="InterPro" id="IPR013740">
    <property type="entry name" value="Redoxin"/>
</dbReference>
<keyword evidence="4" id="KW-1015">Disulfide bond</keyword>
<dbReference type="SUPFAM" id="SSF52833">
    <property type="entry name" value="Thioredoxin-like"/>
    <property type="match status" value="1"/>
</dbReference>
<gene>
    <name evidence="8" type="ORF">SZN_36022</name>
</gene>
<dbReference type="PANTHER" id="PTHR42852:SF6">
    <property type="entry name" value="THIOL:DISULFIDE INTERCHANGE PROTEIN DSBE"/>
    <property type="match status" value="1"/>
</dbReference>
<proteinExistence type="predicted"/>
<protein>
    <submittedName>
        <fullName evidence="8">Thiol:disulfide interchange protein DsbE</fullName>
    </submittedName>
</protein>
<evidence type="ECO:0000259" key="7">
    <source>
        <dbReference type="PROSITE" id="PS51352"/>
    </source>
</evidence>
<organism evidence="8 9">
    <name type="scientific">Streptomyces zinciresistens K42</name>
    <dbReference type="NCBI Taxonomy" id="700597"/>
    <lineage>
        <taxon>Bacteria</taxon>
        <taxon>Bacillati</taxon>
        <taxon>Actinomycetota</taxon>
        <taxon>Actinomycetes</taxon>
        <taxon>Kitasatosporales</taxon>
        <taxon>Streptomycetaceae</taxon>
        <taxon>Streptomyces</taxon>
    </lineage>
</organism>
<dbReference type="Gene3D" id="3.40.30.10">
    <property type="entry name" value="Glutaredoxin"/>
    <property type="match status" value="1"/>
</dbReference>
<dbReference type="Proteomes" id="UP000004217">
    <property type="component" value="Unassembled WGS sequence"/>
</dbReference>
<dbReference type="InterPro" id="IPR036249">
    <property type="entry name" value="Thioredoxin-like_sf"/>
</dbReference>
<dbReference type="InterPro" id="IPR017937">
    <property type="entry name" value="Thioredoxin_CS"/>
</dbReference>
<dbReference type="GO" id="GO:0030313">
    <property type="term" value="C:cell envelope"/>
    <property type="evidence" value="ECO:0007669"/>
    <property type="project" value="UniProtKB-SubCell"/>
</dbReference>
<dbReference type="PROSITE" id="PS51352">
    <property type="entry name" value="THIOREDOXIN_2"/>
    <property type="match status" value="1"/>
</dbReference>
<name>G2GNU9_9ACTN</name>
<dbReference type="PANTHER" id="PTHR42852">
    <property type="entry name" value="THIOL:DISULFIDE INTERCHANGE PROTEIN DSBE"/>
    <property type="match status" value="1"/>
</dbReference>
<comment type="caution">
    <text evidence="8">The sequence shown here is derived from an EMBL/GenBank/DDBJ whole genome shotgun (WGS) entry which is preliminary data.</text>
</comment>
<evidence type="ECO:0000256" key="4">
    <source>
        <dbReference type="ARBA" id="ARBA00023157"/>
    </source>
</evidence>
<feature type="transmembrane region" description="Helical" evidence="6">
    <location>
        <begin position="21"/>
        <end position="40"/>
    </location>
</feature>
<evidence type="ECO:0000256" key="6">
    <source>
        <dbReference type="SAM" id="Phobius"/>
    </source>
</evidence>
<dbReference type="EMBL" id="AGBF01000319">
    <property type="protein sequence ID" value="EGX54811.1"/>
    <property type="molecule type" value="Genomic_DNA"/>
</dbReference>
<comment type="subcellular location">
    <subcellularLocation>
        <location evidence="1">Cell envelope</location>
    </subcellularLocation>
</comment>
<dbReference type="GO" id="GO:0017004">
    <property type="term" value="P:cytochrome complex assembly"/>
    <property type="evidence" value="ECO:0007669"/>
    <property type="project" value="UniProtKB-KW"/>
</dbReference>
<dbReference type="PATRIC" id="fig|700597.3.peg.7009"/>
<keyword evidence="9" id="KW-1185">Reference proteome</keyword>
<dbReference type="InterPro" id="IPR013766">
    <property type="entry name" value="Thioredoxin_domain"/>
</dbReference>
<keyword evidence="2" id="KW-0201">Cytochrome c-type biogenesis</keyword>
<keyword evidence="3" id="KW-0735">Signal-anchor</keyword>
<dbReference type="PROSITE" id="PS00194">
    <property type="entry name" value="THIOREDOXIN_1"/>
    <property type="match status" value="1"/>
</dbReference>
<evidence type="ECO:0000313" key="8">
    <source>
        <dbReference type="EMBL" id="EGX54811.1"/>
    </source>
</evidence>
<dbReference type="CDD" id="cd02966">
    <property type="entry name" value="TlpA_like_family"/>
    <property type="match status" value="1"/>
</dbReference>